<dbReference type="SMR" id="A0AAP0QA10"/>
<protein>
    <submittedName>
        <fullName evidence="2">Uncharacterized protein</fullName>
    </submittedName>
</protein>
<dbReference type="AlphaFoldDB" id="A0AAP0QA10"/>
<organism evidence="2 3">
    <name type="scientific">Citrus x changshan-huyou</name>
    <dbReference type="NCBI Taxonomy" id="2935761"/>
    <lineage>
        <taxon>Eukaryota</taxon>
        <taxon>Viridiplantae</taxon>
        <taxon>Streptophyta</taxon>
        <taxon>Embryophyta</taxon>
        <taxon>Tracheophyta</taxon>
        <taxon>Spermatophyta</taxon>
        <taxon>Magnoliopsida</taxon>
        <taxon>eudicotyledons</taxon>
        <taxon>Gunneridae</taxon>
        <taxon>Pentapetalae</taxon>
        <taxon>rosids</taxon>
        <taxon>malvids</taxon>
        <taxon>Sapindales</taxon>
        <taxon>Rutaceae</taxon>
        <taxon>Aurantioideae</taxon>
        <taxon>Citrus</taxon>
    </lineage>
</organism>
<name>A0AAP0QA10_9ROSI</name>
<feature type="region of interest" description="Disordered" evidence="1">
    <location>
        <begin position="36"/>
        <end position="55"/>
    </location>
</feature>
<sequence length="73" mass="8470">MVGESKGKYEMGCVWDPKRRRNWASTDEGVQCLIKRPREMNKEMEEETNEDDDDLRAKSLVFYSSPVKEGAVL</sequence>
<dbReference type="Proteomes" id="UP001428341">
    <property type="component" value="Unassembled WGS sequence"/>
</dbReference>
<reference evidence="2 3" key="1">
    <citation type="submission" date="2024-05" db="EMBL/GenBank/DDBJ databases">
        <title>Haplotype-resolved chromosome-level genome assembly of Huyou (Citrus changshanensis).</title>
        <authorList>
            <person name="Miao C."/>
            <person name="Chen W."/>
            <person name="Wu Y."/>
            <person name="Wang L."/>
            <person name="Zhao S."/>
            <person name="Grierson D."/>
            <person name="Xu C."/>
            <person name="Chen K."/>
        </authorList>
    </citation>
    <scope>NUCLEOTIDE SEQUENCE [LARGE SCALE GENOMIC DNA]</scope>
    <source>
        <strain evidence="2">01-14</strain>
        <tissue evidence="2">Leaf</tissue>
    </source>
</reference>
<accession>A0AAP0QA10</accession>
<evidence type="ECO:0000256" key="1">
    <source>
        <dbReference type="SAM" id="MobiDB-lite"/>
    </source>
</evidence>
<evidence type="ECO:0000313" key="3">
    <source>
        <dbReference type="Proteomes" id="UP001428341"/>
    </source>
</evidence>
<keyword evidence="3" id="KW-1185">Reference proteome</keyword>
<feature type="compositionally biased region" description="Acidic residues" evidence="1">
    <location>
        <begin position="44"/>
        <end position="54"/>
    </location>
</feature>
<proteinExistence type="predicted"/>
<comment type="caution">
    <text evidence="2">The sequence shown here is derived from an EMBL/GenBank/DDBJ whole genome shotgun (WGS) entry which is preliminary data.</text>
</comment>
<dbReference type="EMBL" id="JBCGBO010000025">
    <property type="protein sequence ID" value="KAK9176268.1"/>
    <property type="molecule type" value="Genomic_DNA"/>
</dbReference>
<gene>
    <name evidence="2" type="ORF">WN944_028282</name>
</gene>
<evidence type="ECO:0000313" key="2">
    <source>
        <dbReference type="EMBL" id="KAK9176268.1"/>
    </source>
</evidence>